<dbReference type="Proteomes" id="UP000308600">
    <property type="component" value="Unassembled WGS sequence"/>
</dbReference>
<evidence type="ECO:0000313" key="1">
    <source>
        <dbReference type="EMBL" id="TFK63450.1"/>
    </source>
</evidence>
<dbReference type="EMBL" id="ML208522">
    <property type="protein sequence ID" value="TFK63450.1"/>
    <property type="molecule type" value="Genomic_DNA"/>
</dbReference>
<sequence length="576" mass="63788">PHPLLTQQFDTSEVAFAKIDKEITALREGIRALHAFRNTFTPVYRLPPEVLTRIFYFVRQVHKRERFHRRNLKWVIVTHVSQHWRNAAIGCPALWSHISSIYPMVVAQELLHRSKAAPLSLELRSGSALEARQLVSTSLSRIRELRLDLYSAAWEDLSPDLSSPAFLLESFSLVVLGKDVPSPASALSDITFAGTTPRLRRLEVAGCSVDIHSPIFTDLTSLELRNPPQKLSAIDLLVTLRNLPGLTSLSLSSVLDRNASAVSSDFNIIILASLKSLSINGPPFIPNLDILSHLSFPANTTLQFHSRVNTAELAVRLSDFLRVHHAARLPESSPTLTNIIKLHDSWFALSLRIMVESTESELVNFELTMPHTRLDSALELSDSPETATLFSYLPLPSVTLFTTNCGIGIGTWTNTFGPLSNLKRISASGTHANNLISAVINDFQTRCPAANKKKNQEKAKRKRSPGKGSKSGGRQKVQSTSNLLSADWEPIFPNLETINLEETDFLNSADFVAALHGRKIAGKNMKLLDIAECRNVDRGVIDALGGCVENVEWDQWIGTNGNYDDDDDSTSDDDGY</sequence>
<proteinExistence type="predicted"/>
<protein>
    <submittedName>
        <fullName evidence="1">Uncharacterized protein</fullName>
    </submittedName>
</protein>
<feature type="non-terminal residue" evidence="1">
    <location>
        <position position="1"/>
    </location>
</feature>
<name>A0ACD3ACQ5_9AGAR</name>
<reference evidence="1 2" key="1">
    <citation type="journal article" date="2019" name="Nat. Ecol. Evol.">
        <title>Megaphylogeny resolves global patterns of mushroom evolution.</title>
        <authorList>
            <person name="Varga T."/>
            <person name="Krizsan K."/>
            <person name="Foldi C."/>
            <person name="Dima B."/>
            <person name="Sanchez-Garcia M."/>
            <person name="Sanchez-Ramirez S."/>
            <person name="Szollosi G.J."/>
            <person name="Szarkandi J.G."/>
            <person name="Papp V."/>
            <person name="Albert L."/>
            <person name="Andreopoulos W."/>
            <person name="Angelini C."/>
            <person name="Antonin V."/>
            <person name="Barry K.W."/>
            <person name="Bougher N.L."/>
            <person name="Buchanan P."/>
            <person name="Buyck B."/>
            <person name="Bense V."/>
            <person name="Catcheside P."/>
            <person name="Chovatia M."/>
            <person name="Cooper J."/>
            <person name="Damon W."/>
            <person name="Desjardin D."/>
            <person name="Finy P."/>
            <person name="Geml J."/>
            <person name="Haridas S."/>
            <person name="Hughes K."/>
            <person name="Justo A."/>
            <person name="Karasinski D."/>
            <person name="Kautmanova I."/>
            <person name="Kiss B."/>
            <person name="Kocsube S."/>
            <person name="Kotiranta H."/>
            <person name="LaButti K.M."/>
            <person name="Lechner B.E."/>
            <person name="Liimatainen K."/>
            <person name="Lipzen A."/>
            <person name="Lukacs Z."/>
            <person name="Mihaltcheva S."/>
            <person name="Morgado L.N."/>
            <person name="Niskanen T."/>
            <person name="Noordeloos M.E."/>
            <person name="Ohm R.A."/>
            <person name="Ortiz-Santana B."/>
            <person name="Ovrebo C."/>
            <person name="Racz N."/>
            <person name="Riley R."/>
            <person name="Savchenko A."/>
            <person name="Shiryaev A."/>
            <person name="Soop K."/>
            <person name="Spirin V."/>
            <person name="Szebenyi C."/>
            <person name="Tomsovsky M."/>
            <person name="Tulloss R.E."/>
            <person name="Uehling J."/>
            <person name="Grigoriev I.V."/>
            <person name="Vagvolgyi C."/>
            <person name="Papp T."/>
            <person name="Martin F.M."/>
            <person name="Miettinen O."/>
            <person name="Hibbett D.S."/>
            <person name="Nagy L.G."/>
        </authorList>
    </citation>
    <scope>NUCLEOTIDE SEQUENCE [LARGE SCALE GENOMIC DNA]</scope>
    <source>
        <strain evidence="1 2">NL-1719</strain>
    </source>
</reference>
<gene>
    <name evidence="1" type="ORF">BDN72DRAFT_847616</name>
</gene>
<organism evidence="1 2">
    <name type="scientific">Pluteus cervinus</name>
    <dbReference type="NCBI Taxonomy" id="181527"/>
    <lineage>
        <taxon>Eukaryota</taxon>
        <taxon>Fungi</taxon>
        <taxon>Dikarya</taxon>
        <taxon>Basidiomycota</taxon>
        <taxon>Agaricomycotina</taxon>
        <taxon>Agaricomycetes</taxon>
        <taxon>Agaricomycetidae</taxon>
        <taxon>Agaricales</taxon>
        <taxon>Pluteineae</taxon>
        <taxon>Pluteaceae</taxon>
        <taxon>Pluteus</taxon>
    </lineage>
</organism>
<accession>A0ACD3ACQ5</accession>
<keyword evidence="2" id="KW-1185">Reference proteome</keyword>
<evidence type="ECO:0000313" key="2">
    <source>
        <dbReference type="Proteomes" id="UP000308600"/>
    </source>
</evidence>